<evidence type="ECO:0000259" key="8">
    <source>
        <dbReference type="Pfam" id="PF03772"/>
    </source>
</evidence>
<dbReference type="PANTHER" id="PTHR30619">
    <property type="entry name" value="DNA INTERNALIZATION/COMPETENCE PROTEIN COMEC/REC2"/>
    <property type="match status" value="1"/>
</dbReference>
<evidence type="ECO:0008006" key="11">
    <source>
        <dbReference type="Google" id="ProtNLM"/>
    </source>
</evidence>
<dbReference type="InterPro" id="IPR001279">
    <property type="entry name" value="Metallo-B-lactamas"/>
</dbReference>
<feature type="domain" description="Metallo-beta-lactamase" evidence="7">
    <location>
        <begin position="399"/>
        <end position="505"/>
    </location>
</feature>
<keyword evidence="5 6" id="KW-0472">Membrane</keyword>
<feature type="transmembrane region" description="Helical" evidence="6">
    <location>
        <begin position="364"/>
        <end position="381"/>
    </location>
</feature>
<comment type="subcellular location">
    <subcellularLocation>
        <location evidence="1">Cell membrane</location>
        <topology evidence="1">Multi-pass membrane protein</topology>
    </subcellularLocation>
</comment>
<sequence length="676" mass="73998">MSWFDAPAELQAGDCLEAIARLKTPRSYANGLPYDYVASMMFQGVDATGYLRHATVINTAPDHADWVMRLKQRLKHRLSGALSGEAQRWVAGLVFGDKKAFTHSQWQQVRDTGTLHLLVVSGLHVGIVGVLSLFPGVVMLRIVALALSLVRRPASVEHLRWFPPLLALIITAVYVWVAGSGISLLRAWVMFAVVLLIWQNPRRIRRTTVLIFAALMVMVINPLSWTQAGFAYSFAAVAALVLYFEGQRNSKLTAIFLPQFVVLICLLPIMTYWGQSSSAGHLIANLFAIPLVTLVILPLALSCVTPLATLTGPWITTAGEWFWSWLDIVDGLGLPSIYVPTGTSLFIFAVSLGLWLLGARLLPLLVSVLLMWAAVFAVNVFELSGAVSQKAGLWLVDSGQGQALLVSDGAHHVLIDTGPAFGEQFSVASSALVPIMRREGIHQLDALVISHGDNDHAGGVDDILKAVNVNRLLVGEDLSLSSKKAVTEKAEQGEEKVQLQTDCHQLAKEAGTQAYVLFDAFQLTFLPVPEAERTNANNHSCVVMIEWMTFRILVPGDIDMDVERSLIAAHGDNLKADVLVAAHHGSRSSTSNMWLNTVRPNVVLFSAGYRNSFGHPHPDVLKRLGDRVVHANTATAGMITLSSEGRFSLERAKWLPHWHATADDERDFSLHGHVLE</sequence>
<evidence type="ECO:0000256" key="6">
    <source>
        <dbReference type="SAM" id="Phobius"/>
    </source>
</evidence>
<feature type="transmembrane region" description="Helical" evidence="6">
    <location>
        <begin position="123"/>
        <end position="147"/>
    </location>
</feature>
<evidence type="ECO:0000313" key="10">
    <source>
        <dbReference type="Proteomes" id="UP001481413"/>
    </source>
</evidence>
<dbReference type="Pfam" id="PF03772">
    <property type="entry name" value="Competence"/>
    <property type="match status" value="1"/>
</dbReference>
<dbReference type="InterPro" id="IPR004797">
    <property type="entry name" value="Competence_ComEC/Rec2"/>
</dbReference>
<dbReference type="EMBL" id="BAABWH010000004">
    <property type="protein sequence ID" value="GAA6145459.1"/>
    <property type="molecule type" value="Genomic_DNA"/>
</dbReference>
<feature type="transmembrane region" description="Helical" evidence="6">
    <location>
        <begin position="207"/>
        <end position="223"/>
    </location>
</feature>
<dbReference type="CDD" id="cd07731">
    <property type="entry name" value="ComA-like_MBL-fold"/>
    <property type="match status" value="1"/>
</dbReference>
<feature type="transmembrane region" description="Helical" evidence="6">
    <location>
        <begin position="337"/>
        <end position="357"/>
    </location>
</feature>
<evidence type="ECO:0000256" key="3">
    <source>
        <dbReference type="ARBA" id="ARBA00022692"/>
    </source>
</evidence>
<gene>
    <name evidence="9" type="ORF">NBRC116585_15770</name>
</gene>
<evidence type="ECO:0000256" key="2">
    <source>
        <dbReference type="ARBA" id="ARBA00022475"/>
    </source>
</evidence>
<evidence type="ECO:0000256" key="1">
    <source>
        <dbReference type="ARBA" id="ARBA00004651"/>
    </source>
</evidence>
<dbReference type="Proteomes" id="UP001481413">
    <property type="component" value="Unassembled WGS sequence"/>
</dbReference>
<proteinExistence type="predicted"/>
<dbReference type="NCBIfam" id="TIGR00361">
    <property type="entry name" value="ComEC_Rec2"/>
    <property type="match status" value="1"/>
</dbReference>
<dbReference type="PANTHER" id="PTHR30619:SF1">
    <property type="entry name" value="RECOMBINATION PROTEIN 2"/>
    <property type="match status" value="1"/>
</dbReference>
<dbReference type="Gene3D" id="3.60.15.10">
    <property type="entry name" value="Ribonuclease Z/Hydroxyacylglutathione hydrolase-like"/>
    <property type="match status" value="1"/>
</dbReference>
<name>A0ABP9ZZD0_9GAMM</name>
<protein>
    <recommendedName>
        <fullName evidence="11">DNA internalization-related competence protein ComEC/Rec2</fullName>
    </recommendedName>
</protein>
<keyword evidence="10" id="KW-1185">Reference proteome</keyword>
<comment type="caution">
    <text evidence="9">The sequence shown here is derived from an EMBL/GenBank/DDBJ whole genome shotgun (WGS) entry which is preliminary data.</text>
</comment>
<reference evidence="9 10" key="1">
    <citation type="submission" date="2024-04" db="EMBL/GenBank/DDBJ databases">
        <title>Draft genome sequence of Thalassolituus maritimus NBRC 116585.</title>
        <authorList>
            <person name="Miyakawa T."/>
            <person name="Kusuya Y."/>
            <person name="Miura T."/>
        </authorList>
    </citation>
    <scope>NUCLEOTIDE SEQUENCE [LARGE SCALE GENOMIC DNA]</scope>
    <source>
        <strain evidence="9 10">5NW40-0001</strain>
    </source>
</reference>
<organism evidence="9 10">
    <name type="scientific">Thalassolituus maritimus</name>
    <dbReference type="NCBI Taxonomy" id="484498"/>
    <lineage>
        <taxon>Bacteria</taxon>
        <taxon>Pseudomonadati</taxon>
        <taxon>Pseudomonadota</taxon>
        <taxon>Gammaproteobacteria</taxon>
        <taxon>Oceanospirillales</taxon>
        <taxon>Oceanospirillaceae</taxon>
        <taxon>Thalassolituus</taxon>
    </lineage>
</organism>
<accession>A0ABP9ZZD0</accession>
<keyword evidence="2" id="KW-1003">Cell membrane</keyword>
<dbReference type="InterPro" id="IPR004477">
    <property type="entry name" value="ComEC_N"/>
</dbReference>
<dbReference type="InterPro" id="IPR052159">
    <property type="entry name" value="Competence_DNA_uptake"/>
</dbReference>
<evidence type="ECO:0000313" key="9">
    <source>
        <dbReference type="EMBL" id="GAA6145459.1"/>
    </source>
</evidence>
<keyword evidence="4 6" id="KW-1133">Transmembrane helix</keyword>
<evidence type="ECO:0000256" key="5">
    <source>
        <dbReference type="ARBA" id="ARBA00023136"/>
    </source>
</evidence>
<dbReference type="InterPro" id="IPR036866">
    <property type="entry name" value="RibonucZ/Hydroxyglut_hydro"/>
</dbReference>
<evidence type="ECO:0000256" key="4">
    <source>
        <dbReference type="ARBA" id="ARBA00022989"/>
    </source>
</evidence>
<feature type="transmembrane region" description="Helical" evidence="6">
    <location>
        <begin position="279"/>
        <end position="300"/>
    </location>
</feature>
<dbReference type="NCBIfam" id="TIGR00360">
    <property type="entry name" value="ComEC_N-term"/>
    <property type="match status" value="1"/>
</dbReference>
<dbReference type="Pfam" id="PF00753">
    <property type="entry name" value="Lactamase_B"/>
    <property type="match status" value="1"/>
</dbReference>
<evidence type="ECO:0000259" key="7">
    <source>
        <dbReference type="Pfam" id="PF00753"/>
    </source>
</evidence>
<feature type="domain" description="ComEC/Rec2-related protein" evidence="8">
    <location>
        <begin position="93"/>
        <end position="359"/>
    </location>
</feature>
<dbReference type="InterPro" id="IPR035681">
    <property type="entry name" value="ComA-like_MBL"/>
</dbReference>
<keyword evidence="3 6" id="KW-0812">Transmembrane</keyword>
<feature type="transmembrane region" description="Helical" evidence="6">
    <location>
        <begin position="252"/>
        <end position="273"/>
    </location>
</feature>
<dbReference type="SUPFAM" id="SSF56281">
    <property type="entry name" value="Metallo-hydrolase/oxidoreductase"/>
    <property type="match status" value="1"/>
</dbReference>